<sequence>MGLRDLKRMLDSGRRVAAGAEGSRGIPMWLVVSMSSWMRGSSRSSLPLDLRQIRAVKASWHQDGSWPILGIDEEAAEDALASLPRSVHAASKLLRPPGHTRAQIPPRDPEAERGLPPQRPDPDPEDVVRRYEEQGVDVGPAPKGEGFEHW</sequence>
<dbReference type="GeneID" id="37026977"/>
<evidence type="ECO:0000256" key="1">
    <source>
        <dbReference type="SAM" id="MobiDB-lite"/>
    </source>
</evidence>
<gene>
    <name evidence="2" type="ORF">BDZ90DRAFT_229648</name>
</gene>
<feature type="compositionally biased region" description="Basic and acidic residues" evidence="1">
    <location>
        <begin position="120"/>
        <end position="133"/>
    </location>
</feature>
<name>A0A316V5E5_9BASI</name>
<dbReference type="Proteomes" id="UP000245884">
    <property type="component" value="Unassembled WGS sequence"/>
</dbReference>
<dbReference type="EMBL" id="KZ819662">
    <property type="protein sequence ID" value="PWN30635.1"/>
    <property type="molecule type" value="Genomic_DNA"/>
</dbReference>
<dbReference type="AlphaFoldDB" id="A0A316V5E5"/>
<protein>
    <submittedName>
        <fullName evidence="2">Uncharacterized protein</fullName>
    </submittedName>
</protein>
<reference evidence="2 3" key="1">
    <citation type="journal article" date="2018" name="Mol. Biol. Evol.">
        <title>Broad Genomic Sampling Reveals a Smut Pathogenic Ancestry of the Fungal Clade Ustilaginomycotina.</title>
        <authorList>
            <person name="Kijpornyongpan T."/>
            <person name="Mondo S.J."/>
            <person name="Barry K."/>
            <person name="Sandor L."/>
            <person name="Lee J."/>
            <person name="Lipzen A."/>
            <person name="Pangilinan J."/>
            <person name="LaButti K."/>
            <person name="Hainaut M."/>
            <person name="Henrissat B."/>
            <person name="Grigoriev I.V."/>
            <person name="Spatafora J.W."/>
            <person name="Aime M.C."/>
        </authorList>
    </citation>
    <scope>NUCLEOTIDE SEQUENCE [LARGE SCALE GENOMIC DNA]</scope>
    <source>
        <strain evidence="2 3">MCA 5214</strain>
    </source>
</reference>
<feature type="region of interest" description="Disordered" evidence="1">
    <location>
        <begin position="90"/>
        <end position="150"/>
    </location>
</feature>
<dbReference type="OrthoDB" id="3366194at2759"/>
<accession>A0A316V5E5</accession>
<evidence type="ECO:0000313" key="3">
    <source>
        <dbReference type="Proteomes" id="UP000245884"/>
    </source>
</evidence>
<evidence type="ECO:0000313" key="2">
    <source>
        <dbReference type="EMBL" id="PWN30635.1"/>
    </source>
</evidence>
<organism evidence="2 3">
    <name type="scientific">Jaminaea rosea</name>
    <dbReference type="NCBI Taxonomy" id="1569628"/>
    <lineage>
        <taxon>Eukaryota</taxon>
        <taxon>Fungi</taxon>
        <taxon>Dikarya</taxon>
        <taxon>Basidiomycota</taxon>
        <taxon>Ustilaginomycotina</taxon>
        <taxon>Exobasidiomycetes</taxon>
        <taxon>Microstromatales</taxon>
        <taxon>Microstromatales incertae sedis</taxon>
        <taxon>Jaminaea</taxon>
    </lineage>
</organism>
<dbReference type="RefSeq" id="XP_025365247.1">
    <property type="nucleotide sequence ID" value="XM_025505154.1"/>
</dbReference>
<keyword evidence="3" id="KW-1185">Reference proteome</keyword>
<proteinExistence type="predicted"/>